<dbReference type="GO" id="GO:0031397">
    <property type="term" value="P:negative regulation of protein ubiquitination"/>
    <property type="evidence" value="ECO:0007669"/>
    <property type="project" value="TreeGrafter"/>
</dbReference>
<sequence length="111" mass="12454">MFLSSEESFSLYHSSMPWPAVPFDEESRRQELATVLGVQGIPTLVLLDSKGNVITDEGRVEISEDPEGIYYVSNGQGWSRPFQTSLEILQVFGHPVITVVLQHLCDQQPTF</sequence>
<accession>A0A8K0KKT3</accession>
<reference evidence="2" key="2">
    <citation type="submission" date="2017-10" db="EMBL/GenBank/DDBJ databases">
        <title>Ladona fulva Genome sequencing and assembly.</title>
        <authorList>
            <person name="Murali S."/>
            <person name="Richards S."/>
            <person name="Bandaranaike D."/>
            <person name="Bellair M."/>
            <person name="Blankenburg K."/>
            <person name="Chao H."/>
            <person name="Dinh H."/>
            <person name="Doddapaneni H."/>
            <person name="Dugan-Rocha S."/>
            <person name="Elkadiri S."/>
            <person name="Gnanaolivu R."/>
            <person name="Hernandez B."/>
            <person name="Skinner E."/>
            <person name="Javaid M."/>
            <person name="Lee S."/>
            <person name="Li M."/>
            <person name="Ming W."/>
            <person name="Munidasa M."/>
            <person name="Muniz J."/>
            <person name="Nguyen L."/>
            <person name="Hughes D."/>
            <person name="Osuji N."/>
            <person name="Pu L.-L."/>
            <person name="Puazo M."/>
            <person name="Qu C."/>
            <person name="Quiroz J."/>
            <person name="Raj R."/>
            <person name="Weissenberger G."/>
            <person name="Xin Y."/>
            <person name="Zou X."/>
            <person name="Han Y."/>
            <person name="Worley K."/>
            <person name="Muzny D."/>
            <person name="Gibbs R."/>
        </authorList>
    </citation>
    <scope>NUCLEOTIDE SEQUENCE</scope>
    <source>
        <strain evidence="2">Sampled in the wild</strain>
    </source>
</reference>
<organism evidence="2 3">
    <name type="scientific">Ladona fulva</name>
    <name type="common">Scarce chaser dragonfly</name>
    <name type="synonym">Libellula fulva</name>
    <dbReference type="NCBI Taxonomy" id="123851"/>
    <lineage>
        <taxon>Eukaryota</taxon>
        <taxon>Metazoa</taxon>
        <taxon>Ecdysozoa</taxon>
        <taxon>Arthropoda</taxon>
        <taxon>Hexapoda</taxon>
        <taxon>Insecta</taxon>
        <taxon>Pterygota</taxon>
        <taxon>Palaeoptera</taxon>
        <taxon>Odonata</taxon>
        <taxon>Epiprocta</taxon>
        <taxon>Anisoptera</taxon>
        <taxon>Libelluloidea</taxon>
        <taxon>Libellulidae</taxon>
        <taxon>Ladona</taxon>
    </lineage>
</organism>
<protein>
    <recommendedName>
        <fullName evidence="1">Thioredoxin-like fold domain-containing protein</fullName>
    </recommendedName>
</protein>
<dbReference type="EMBL" id="KZ309124">
    <property type="protein sequence ID" value="KAG8237099.1"/>
    <property type="molecule type" value="Genomic_DNA"/>
</dbReference>
<dbReference type="Pfam" id="PF13905">
    <property type="entry name" value="Thioredoxin_8"/>
    <property type="match status" value="1"/>
</dbReference>
<dbReference type="Gene3D" id="3.40.30.10">
    <property type="entry name" value="Glutaredoxin"/>
    <property type="match status" value="1"/>
</dbReference>
<feature type="domain" description="Thioredoxin-like fold" evidence="1">
    <location>
        <begin position="5"/>
        <end position="53"/>
    </location>
</feature>
<evidence type="ECO:0000259" key="1">
    <source>
        <dbReference type="Pfam" id="PF13905"/>
    </source>
</evidence>
<dbReference type="InterPro" id="IPR036249">
    <property type="entry name" value="Thioredoxin-like_sf"/>
</dbReference>
<dbReference type="GO" id="GO:0030178">
    <property type="term" value="P:negative regulation of Wnt signaling pathway"/>
    <property type="evidence" value="ECO:0007669"/>
    <property type="project" value="TreeGrafter"/>
</dbReference>
<dbReference type="OrthoDB" id="9440957at2759"/>
<evidence type="ECO:0000313" key="3">
    <source>
        <dbReference type="Proteomes" id="UP000792457"/>
    </source>
</evidence>
<dbReference type="PANTHER" id="PTHR46472">
    <property type="entry name" value="NUCLEOREDOXIN"/>
    <property type="match status" value="1"/>
</dbReference>
<evidence type="ECO:0000313" key="2">
    <source>
        <dbReference type="EMBL" id="KAG8237099.1"/>
    </source>
</evidence>
<dbReference type="InterPro" id="IPR012336">
    <property type="entry name" value="Thioredoxin-like_fold"/>
</dbReference>
<comment type="caution">
    <text evidence="2">The sequence shown here is derived from an EMBL/GenBank/DDBJ whole genome shotgun (WGS) entry which is preliminary data.</text>
</comment>
<dbReference type="GO" id="GO:0004791">
    <property type="term" value="F:thioredoxin-disulfide reductase (NADPH) activity"/>
    <property type="evidence" value="ECO:0007669"/>
    <property type="project" value="TreeGrafter"/>
</dbReference>
<dbReference type="PANTHER" id="PTHR46472:SF1">
    <property type="entry name" value="NUCLEOREDOXIN"/>
    <property type="match status" value="1"/>
</dbReference>
<keyword evidence="3" id="KW-1185">Reference proteome</keyword>
<dbReference type="AlphaFoldDB" id="A0A8K0KKT3"/>
<reference evidence="2" key="1">
    <citation type="submission" date="2013-04" db="EMBL/GenBank/DDBJ databases">
        <authorList>
            <person name="Qu J."/>
            <person name="Murali S.C."/>
            <person name="Bandaranaike D."/>
            <person name="Bellair M."/>
            <person name="Blankenburg K."/>
            <person name="Chao H."/>
            <person name="Dinh H."/>
            <person name="Doddapaneni H."/>
            <person name="Downs B."/>
            <person name="Dugan-Rocha S."/>
            <person name="Elkadiri S."/>
            <person name="Gnanaolivu R.D."/>
            <person name="Hernandez B."/>
            <person name="Javaid M."/>
            <person name="Jayaseelan J.C."/>
            <person name="Lee S."/>
            <person name="Li M."/>
            <person name="Ming W."/>
            <person name="Munidasa M."/>
            <person name="Muniz J."/>
            <person name="Nguyen L."/>
            <person name="Ongeri F."/>
            <person name="Osuji N."/>
            <person name="Pu L.-L."/>
            <person name="Puazo M."/>
            <person name="Qu C."/>
            <person name="Quiroz J."/>
            <person name="Raj R."/>
            <person name="Weissenberger G."/>
            <person name="Xin Y."/>
            <person name="Zou X."/>
            <person name="Han Y."/>
            <person name="Richards S."/>
            <person name="Worley K."/>
            <person name="Muzny D."/>
            <person name="Gibbs R."/>
        </authorList>
    </citation>
    <scope>NUCLEOTIDE SEQUENCE</scope>
    <source>
        <strain evidence="2">Sampled in the wild</strain>
    </source>
</reference>
<dbReference type="SUPFAM" id="SSF52833">
    <property type="entry name" value="Thioredoxin-like"/>
    <property type="match status" value="1"/>
</dbReference>
<gene>
    <name evidence="2" type="ORF">J437_LFUL015466</name>
</gene>
<proteinExistence type="predicted"/>
<dbReference type="GO" id="GO:0005634">
    <property type="term" value="C:nucleus"/>
    <property type="evidence" value="ECO:0007669"/>
    <property type="project" value="TreeGrafter"/>
</dbReference>
<name>A0A8K0KKT3_LADFU</name>
<dbReference type="Proteomes" id="UP000792457">
    <property type="component" value="Unassembled WGS sequence"/>
</dbReference>